<dbReference type="RefSeq" id="WP_046576200.1">
    <property type="nucleotide sequence ID" value="NZ_CP010429.1"/>
</dbReference>
<dbReference type="KEGG" id="srd:SD10_19975"/>
<dbReference type="SUPFAM" id="SSF48498">
    <property type="entry name" value="Tetracyclin repressor-like, C-terminal domain"/>
    <property type="match status" value="1"/>
</dbReference>
<dbReference type="PATRIC" id="fig|1379870.5.peg.4304"/>
<proteinExistence type="predicted"/>
<dbReference type="GO" id="GO:0003677">
    <property type="term" value="F:DNA binding"/>
    <property type="evidence" value="ECO:0007669"/>
    <property type="project" value="UniProtKB-UniRule"/>
</dbReference>
<dbReference type="SUPFAM" id="SSF46689">
    <property type="entry name" value="Homeodomain-like"/>
    <property type="match status" value="1"/>
</dbReference>
<reference evidence="4 5" key="1">
    <citation type="journal article" date="2014" name="Curr. Microbiol.">
        <title>Spirosoma radiotolerans sp. nov., a gamma-radiation-resistant bacterium isolated from gamma ray-irradiated soil.</title>
        <authorList>
            <person name="Lee J.J."/>
            <person name="Srinivasan S."/>
            <person name="Lim S."/>
            <person name="Joe M."/>
            <person name="Im S."/>
            <person name="Bae S.I."/>
            <person name="Park K.R."/>
            <person name="Han J.H."/>
            <person name="Park S.H."/>
            <person name="Joo B.M."/>
            <person name="Park S.J."/>
            <person name="Kim M.K."/>
        </authorList>
    </citation>
    <scope>NUCLEOTIDE SEQUENCE [LARGE SCALE GENOMIC DNA]</scope>
    <source>
        <strain evidence="4 5">DG5A</strain>
    </source>
</reference>
<dbReference type="Pfam" id="PF00440">
    <property type="entry name" value="TetR_N"/>
    <property type="match status" value="1"/>
</dbReference>
<organism evidence="4 5">
    <name type="scientific">Spirosoma radiotolerans</name>
    <dbReference type="NCBI Taxonomy" id="1379870"/>
    <lineage>
        <taxon>Bacteria</taxon>
        <taxon>Pseudomonadati</taxon>
        <taxon>Bacteroidota</taxon>
        <taxon>Cytophagia</taxon>
        <taxon>Cytophagales</taxon>
        <taxon>Cytophagaceae</taxon>
        <taxon>Spirosoma</taxon>
    </lineage>
</organism>
<protein>
    <submittedName>
        <fullName evidence="4">TetR family transcriptional regulator</fullName>
    </submittedName>
</protein>
<dbReference type="AlphaFoldDB" id="A0A0E3V8K9"/>
<evidence type="ECO:0000256" key="1">
    <source>
        <dbReference type="ARBA" id="ARBA00023125"/>
    </source>
</evidence>
<dbReference type="PRINTS" id="PR00455">
    <property type="entry name" value="HTHTETR"/>
</dbReference>
<dbReference type="STRING" id="1379870.SD10_19975"/>
<dbReference type="HOGENOM" id="CLU_069356_1_4_10"/>
<dbReference type="InterPro" id="IPR023772">
    <property type="entry name" value="DNA-bd_HTH_TetR-type_CS"/>
</dbReference>
<dbReference type="Gene3D" id="1.10.357.10">
    <property type="entry name" value="Tetracycline Repressor, domain 2"/>
    <property type="match status" value="1"/>
</dbReference>
<dbReference type="Proteomes" id="UP000033054">
    <property type="component" value="Chromosome"/>
</dbReference>
<dbReference type="PROSITE" id="PS01081">
    <property type="entry name" value="HTH_TETR_1"/>
    <property type="match status" value="1"/>
</dbReference>
<evidence type="ECO:0000256" key="2">
    <source>
        <dbReference type="PROSITE-ProRule" id="PRU00335"/>
    </source>
</evidence>
<dbReference type="InterPro" id="IPR001647">
    <property type="entry name" value="HTH_TetR"/>
</dbReference>
<evidence type="ECO:0000313" key="5">
    <source>
        <dbReference type="Proteomes" id="UP000033054"/>
    </source>
</evidence>
<dbReference type="PANTHER" id="PTHR43479">
    <property type="entry name" value="ACREF/ENVCD OPERON REPRESSOR-RELATED"/>
    <property type="match status" value="1"/>
</dbReference>
<accession>A0A0E3V8K9</accession>
<keyword evidence="1 2" id="KW-0238">DNA-binding</keyword>
<dbReference type="EMBL" id="CP010429">
    <property type="protein sequence ID" value="AKD56842.1"/>
    <property type="molecule type" value="Genomic_DNA"/>
</dbReference>
<name>A0A0E3V8K9_9BACT</name>
<dbReference type="PROSITE" id="PS50977">
    <property type="entry name" value="HTH_TETR_2"/>
    <property type="match status" value="1"/>
</dbReference>
<sequence>MNDTVLSTEERIKEAAKAVFLEKGFDGTTTRDIAQAAGINSALMNYYFRSKEKLFQFIFDDLCHLMFAGMIDTFNQPISLKEKISALIDHQFQMMMCNPNLTIFIMNELHKNPERMAATIGMAKKIPESIFRQQVDQAISEGKIAPVSAHHIMTMIIANIQFLFVSKPMTMLTQGLDEAGFDKFAKEHMGYVKEMICEYLFAPQGKT</sequence>
<dbReference type="InterPro" id="IPR036271">
    <property type="entry name" value="Tet_transcr_reg_TetR-rel_C_sf"/>
</dbReference>
<dbReference type="OrthoDB" id="9789566at2"/>
<dbReference type="InterPro" id="IPR050624">
    <property type="entry name" value="HTH-type_Tx_Regulator"/>
</dbReference>
<gene>
    <name evidence="4" type="ORF">SD10_19975</name>
</gene>
<dbReference type="InterPro" id="IPR009057">
    <property type="entry name" value="Homeodomain-like_sf"/>
</dbReference>
<feature type="DNA-binding region" description="H-T-H motif" evidence="2">
    <location>
        <begin position="29"/>
        <end position="48"/>
    </location>
</feature>
<feature type="domain" description="HTH tetR-type" evidence="3">
    <location>
        <begin position="6"/>
        <end position="66"/>
    </location>
</feature>
<evidence type="ECO:0000259" key="3">
    <source>
        <dbReference type="PROSITE" id="PS50977"/>
    </source>
</evidence>
<keyword evidence="5" id="KW-1185">Reference proteome</keyword>
<dbReference type="PANTHER" id="PTHR43479:SF11">
    <property type="entry name" value="ACREF_ENVCD OPERON REPRESSOR-RELATED"/>
    <property type="match status" value="1"/>
</dbReference>
<evidence type="ECO:0000313" key="4">
    <source>
        <dbReference type="EMBL" id="AKD56842.1"/>
    </source>
</evidence>